<proteinExistence type="predicted"/>
<keyword evidence="2" id="KW-1185">Reference proteome</keyword>
<accession>Q2SHP6</accession>
<dbReference type="Proteomes" id="UP000000238">
    <property type="component" value="Chromosome"/>
</dbReference>
<evidence type="ECO:0000313" key="2">
    <source>
        <dbReference type="Proteomes" id="UP000000238"/>
    </source>
</evidence>
<dbReference type="EMBL" id="CP000155">
    <property type="protein sequence ID" value="ABC29828.1"/>
    <property type="molecule type" value="Genomic_DNA"/>
</dbReference>
<dbReference type="STRING" id="349521.HCH_03062"/>
<dbReference type="HOGENOM" id="CLU_2142390_0_0_6"/>
<sequence>MFDLYLNQFKQAIRKNVLGIIIVGGNTLHQKRELVFAVVQIIQHVIGQVLLAPYLVKLSQLASDVRSRLLGATVRRAKFMPTFVNQCRLFHGSPFIDALTRSCVFSALPAAA</sequence>
<dbReference type="KEGG" id="hch:HCH_03062"/>
<protein>
    <submittedName>
        <fullName evidence="1">Uncharacterized protein</fullName>
    </submittedName>
</protein>
<organism evidence="1 2">
    <name type="scientific">Hahella chejuensis (strain KCTC 2396)</name>
    <dbReference type="NCBI Taxonomy" id="349521"/>
    <lineage>
        <taxon>Bacteria</taxon>
        <taxon>Pseudomonadati</taxon>
        <taxon>Pseudomonadota</taxon>
        <taxon>Gammaproteobacteria</taxon>
        <taxon>Oceanospirillales</taxon>
        <taxon>Hahellaceae</taxon>
        <taxon>Hahella</taxon>
    </lineage>
</organism>
<dbReference type="AlphaFoldDB" id="Q2SHP6"/>
<evidence type="ECO:0000313" key="1">
    <source>
        <dbReference type="EMBL" id="ABC29828.1"/>
    </source>
</evidence>
<name>Q2SHP6_HAHCH</name>
<gene>
    <name evidence="1" type="ordered locus">HCH_03062</name>
</gene>
<reference evidence="1 2" key="1">
    <citation type="journal article" date="2005" name="Nucleic Acids Res.">
        <title>Genomic blueprint of Hahella chejuensis, a marine microbe producing an algicidal agent.</title>
        <authorList>
            <person name="Jeong H."/>
            <person name="Yim J.H."/>
            <person name="Lee C."/>
            <person name="Choi S.-H."/>
            <person name="Park Y.K."/>
            <person name="Yoon S.H."/>
            <person name="Hur C.-G."/>
            <person name="Kang H.-Y."/>
            <person name="Kim D."/>
            <person name="Lee H.H."/>
            <person name="Park K.H."/>
            <person name="Park S.-H."/>
            <person name="Park H.-S."/>
            <person name="Lee H.K."/>
            <person name="Oh T.K."/>
            <person name="Kim J.F."/>
        </authorList>
    </citation>
    <scope>NUCLEOTIDE SEQUENCE [LARGE SCALE GENOMIC DNA]</scope>
    <source>
        <strain evidence="1 2">KCTC 2396</strain>
    </source>
</reference>